<reference evidence="2 3" key="1">
    <citation type="journal article" date="2016" name="Nat. Commun.">
        <title>Thousands of microbial genomes shed light on interconnected biogeochemical processes in an aquifer system.</title>
        <authorList>
            <person name="Anantharaman K."/>
            <person name="Brown C.T."/>
            <person name="Hug L.A."/>
            <person name="Sharon I."/>
            <person name="Castelle C.J."/>
            <person name="Probst A.J."/>
            <person name="Thomas B.C."/>
            <person name="Singh A."/>
            <person name="Wilkins M.J."/>
            <person name="Karaoz U."/>
            <person name="Brodie E.L."/>
            <person name="Williams K.H."/>
            <person name="Hubbard S.S."/>
            <person name="Banfield J.F."/>
        </authorList>
    </citation>
    <scope>NUCLEOTIDE SEQUENCE [LARGE SCALE GENOMIC DNA]</scope>
</reference>
<feature type="transmembrane region" description="Helical" evidence="1">
    <location>
        <begin position="6"/>
        <end position="24"/>
    </location>
</feature>
<keyword evidence="1" id="KW-0472">Membrane</keyword>
<keyword evidence="1" id="KW-1133">Transmembrane helix</keyword>
<accession>A0A1F7S3E0</accession>
<keyword evidence="1" id="KW-0812">Transmembrane</keyword>
<sequence length="59" mass="6496">MIQALSFIFLAFAVSVIWGILDFDGERRELLPSVKIVVYVFFGLISMAAGLGIVITFLS</sequence>
<evidence type="ECO:0000256" key="1">
    <source>
        <dbReference type="SAM" id="Phobius"/>
    </source>
</evidence>
<evidence type="ECO:0000313" key="2">
    <source>
        <dbReference type="EMBL" id="OGL47798.1"/>
    </source>
</evidence>
<dbReference type="EMBL" id="MGDE01000011">
    <property type="protein sequence ID" value="OGL47798.1"/>
    <property type="molecule type" value="Genomic_DNA"/>
</dbReference>
<name>A0A1F7S3E0_9BACT</name>
<feature type="transmembrane region" description="Helical" evidence="1">
    <location>
        <begin position="36"/>
        <end position="58"/>
    </location>
</feature>
<dbReference type="Proteomes" id="UP000178797">
    <property type="component" value="Unassembled WGS sequence"/>
</dbReference>
<gene>
    <name evidence="2" type="ORF">A2W05_09170</name>
</gene>
<proteinExistence type="predicted"/>
<comment type="caution">
    <text evidence="2">The sequence shown here is derived from an EMBL/GenBank/DDBJ whole genome shotgun (WGS) entry which is preliminary data.</text>
</comment>
<dbReference type="AlphaFoldDB" id="A0A1F7S3E0"/>
<evidence type="ECO:0000313" key="3">
    <source>
        <dbReference type="Proteomes" id="UP000178797"/>
    </source>
</evidence>
<protein>
    <submittedName>
        <fullName evidence="2">Uncharacterized protein</fullName>
    </submittedName>
</protein>
<organism evidence="2 3">
    <name type="scientific">Candidatus Schekmanbacteria bacterium RBG_16_38_10</name>
    <dbReference type="NCBI Taxonomy" id="1817879"/>
    <lineage>
        <taxon>Bacteria</taxon>
        <taxon>Candidatus Schekmaniibacteriota</taxon>
    </lineage>
</organism>